<accession>A0A0D2JCZ5</accession>
<dbReference type="Pfam" id="PF07883">
    <property type="entry name" value="Cupin_2"/>
    <property type="match status" value="1"/>
</dbReference>
<evidence type="ECO:0000313" key="2">
    <source>
        <dbReference type="EMBL" id="KIX13626.1"/>
    </source>
</evidence>
<dbReference type="InterPro" id="IPR011051">
    <property type="entry name" value="RmlC_Cupin_sf"/>
</dbReference>
<dbReference type="AlphaFoldDB" id="A0A0D2JCZ5"/>
<dbReference type="Proteomes" id="UP000032233">
    <property type="component" value="Unassembled WGS sequence"/>
</dbReference>
<dbReference type="InterPro" id="IPR014710">
    <property type="entry name" value="RmlC-like_jellyroll"/>
</dbReference>
<dbReference type="STRING" id="1429043.X474_11465"/>
<sequence length="120" mass="13779">MLRKINLTEKFSLINETWSPKIAGQVNDCHVKLAKIKGEFVWHSHESQDEMFLVVSGEMELQTRDRSLILTSGEFVIVPKGVEHRPVALEETCIMLFEPLETVNTGDVEDSHTQKDLEWI</sequence>
<organism evidence="2 3">
    <name type="scientific">Dethiosulfatarculus sandiegensis</name>
    <dbReference type="NCBI Taxonomy" id="1429043"/>
    <lineage>
        <taxon>Bacteria</taxon>
        <taxon>Pseudomonadati</taxon>
        <taxon>Thermodesulfobacteriota</taxon>
        <taxon>Desulfarculia</taxon>
        <taxon>Desulfarculales</taxon>
        <taxon>Desulfarculaceae</taxon>
        <taxon>Dethiosulfatarculus</taxon>
    </lineage>
</organism>
<keyword evidence="2" id="KW-0413">Isomerase</keyword>
<dbReference type="PANTHER" id="PTHR36114">
    <property type="entry name" value="16.7 KDA PROTEIN IN WHIE LOCUS"/>
    <property type="match status" value="1"/>
</dbReference>
<dbReference type="SUPFAM" id="SSF51182">
    <property type="entry name" value="RmlC-like cupins"/>
    <property type="match status" value="1"/>
</dbReference>
<evidence type="ECO:0000313" key="3">
    <source>
        <dbReference type="Proteomes" id="UP000032233"/>
    </source>
</evidence>
<feature type="domain" description="Cupin type-2" evidence="1">
    <location>
        <begin position="38"/>
        <end position="92"/>
    </location>
</feature>
<dbReference type="EMBL" id="AZAC01000014">
    <property type="protein sequence ID" value="KIX13626.1"/>
    <property type="molecule type" value="Genomic_DNA"/>
</dbReference>
<dbReference type="PANTHER" id="PTHR36114:SF1">
    <property type="entry name" value="16.7 KDA PROTEIN IN WHIE LOCUS"/>
    <property type="match status" value="1"/>
</dbReference>
<protein>
    <submittedName>
        <fullName evidence="2">Mannose-6-phosphate isomerase</fullName>
    </submittedName>
</protein>
<keyword evidence="3" id="KW-1185">Reference proteome</keyword>
<proteinExistence type="predicted"/>
<reference evidence="2 3" key="1">
    <citation type="submission" date="2013-11" db="EMBL/GenBank/DDBJ databases">
        <title>Metagenomic analysis of a methanogenic consortium involved in long chain n-alkane degradation.</title>
        <authorList>
            <person name="Davidova I.A."/>
            <person name="Callaghan A.V."/>
            <person name="Wawrik B."/>
            <person name="Pruitt S."/>
            <person name="Marks C."/>
            <person name="Duncan K.E."/>
            <person name="Suflita J.M."/>
        </authorList>
    </citation>
    <scope>NUCLEOTIDE SEQUENCE [LARGE SCALE GENOMIC DNA]</scope>
    <source>
        <strain evidence="2 3">SPR</strain>
    </source>
</reference>
<dbReference type="Gene3D" id="2.60.120.10">
    <property type="entry name" value="Jelly Rolls"/>
    <property type="match status" value="1"/>
</dbReference>
<dbReference type="CDD" id="cd02226">
    <property type="entry name" value="cupin_YdbB-like"/>
    <property type="match status" value="1"/>
</dbReference>
<dbReference type="RefSeq" id="WP_044348687.1">
    <property type="nucleotide sequence ID" value="NZ_AZAC01000014.1"/>
</dbReference>
<dbReference type="InParanoid" id="A0A0D2JCZ5"/>
<dbReference type="InterPro" id="IPR013096">
    <property type="entry name" value="Cupin_2"/>
</dbReference>
<comment type="caution">
    <text evidence="2">The sequence shown here is derived from an EMBL/GenBank/DDBJ whole genome shotgun (WGS) entry which is preliminary data.</text>
</comment>
<dbReference type="OrthoDB" id="9794183at2"/>
<dbReference type="InterPro" id="IPR052044">
    <property type="entry name" value="PKS_Associated_Protein"/>
</dbReference>
<gene>
    <name evidence="2" type="ORF">X474_11465</name>
</gene>
<name>A0A0D2JCZ5_9BACT</name>
<evidence type="ECO:0000259" key="1">
    <source>
        <dbReference type="Pfam" id="PF07883"/>
    </source>
</evidence>
<dbReference type="GO" id="GO:0016853">
    <property type="term" value="F:isomerase activity"/>
    <property type="evidence" value="ECO:0007669"/>
    <property type="project" value="UniProtKB-KW"/>
</dbReference>